<dbReference type="RefSeq" id="WP_003108696.1">
    <property type="nucleotide sequence ID" value="NZ_ALYM01000008.1"/>
</dbReference>
<keyword evidence="1" id="KW-1133">Transmembrane helix</keyword>
<dbReference type="InterPro" id="IPR010779">
    <property type="entry name" value="DUF1372"/>
</dbReference>
<feature type="transmembrane region" description="Helical" evidence="1">
    <location>
        <begin position="12"/>
        <end position="33"/>
    </location>
</feature>
<organism evidence="2 3">
    <name type="scientific">Streptococcus parauberis KRS-02083</name>
    <dbReference type="NCBI Taxonomy" id="1207545"/>
    <lineage>
        <taxon>Bacteria</taxon>
        <taxon>Bacillati</taxon>
        <taxon>Bacillota</taxon>
        <taxon>Bacilli</taxon>
        <taxon>Lactobacillales</taxon>
        <taxon>Streptococcaceae</taxon>
        <taxon>Streptococcus</taxon>
    </lineage>
</organism>
<keyword evidence="1" id="KW-0812">Transmembrane</keyword>
<dbReference type="Pfam" id="PF07116">
    <property type="entry name" value="DUF1372"/>
    <property type="match status" value="1"/>
</dbReference>
<comment type="caution">
    <text evidence="2">The sequence shown here is derived from an EMBL/GenBank/DDBJ whole genome shotgun (WGS) entry which is preliminary data.</text>
</comment>
<accession>A0ABP2SW07</accession>
<name>A0ABP2SW07_9STRE</name>
<evidence type="ECO:0000313" key="2">
    <source>
        <dbReference type="EMBL" id="EMG24672.1"/>
    </source>
</evidence>
<dbReference type="EMBL" id="ALYM01000008">
    <property type="protein sequence ID" value="EMG24672.1"/>
    <property type="molecule type" value="Genomic_DNA"/>
</dbReference>
<evidence type="ECO:0000256" key="1">
    <source>
        <dbReference type="SAM" id="Phobius"/>
    </source>
</evidence>
<reference evidence="2 3" key="1">
    <citation type="journal article" date="2013" name="PLoS ONE">
        <title>Comparative Genomic Characterization of Three Streptococcus parauberis Strains in Fish Pathogen, as Assessed by Wide-Genome Analyses.</title>
        <authorList>
            <person name="Nho S.W."/>
            <person name="Hikima J."/>
            <person name="Park S.B."/>
            <person name="Jang H.B."/>
            <person name="Cha I.S."/>
            <person name="Yasuike M."/>
            <person name="Nakamura Y."/>
            <person name="Fujiwara A."/>
            <person name="Sano M."/>
            <person name="Kanai K."/>
            <person name="Kondo H."/>
            <person name="Hirono I."/>
            <person name="Takeyama H."/>
            <person name="Aoki T."/>
            <person name="Jung T.S."/>
        </authorList>
    </citation>
    <scope>NUCLEOTIDE SEQUENCE [LARGE SCALE GENOMIC DNA]</scope>
    <source>
        <strain evidence="2 3">KRS-02083</strain>
    </source>
</reference>
<keyword evidence="3" id="KW-1185">Reference proteome</keyword>
<protein>
    <submittedName>
        <fullName evidence="2">Uncharacterized protein</fullName>
    </submittedName>
</protein>
<sequence length="108" mass="12015">MKSKFKKIINLLKHLGNLWILISISVLPAFTYVKVDEIEKKIDVIEHKVQKPTIKYQTDSVGGIGYVSVKDGNVITVPGYGQFLLNDSEAAIIQVGDKVPSYVLKRGN</sequence>
<dbReference type="Proteomes" id="UP000011769">
    <property type="component" value="Unassembled WGS sequence"/>
</dbReference>
<evidence type="ECO:0000313" key="3">
    <source>
        <dbReference type="Proteomes" id="UP000011769"/>
    </source>
</evidence>
<proteinExistence type="predicted"/>
<gene>
    <name evidence="2" type="ORF">SPJ1_1931</name>
</gene>
<keyword evidence="1" id="KW-0472">Membrane</keyword>